<organism evidence="1 2">
    <name type="scientific">Alistipes communis</name>
    <dbReference type="NCBI Taxonomy" id="2585118"/>
    <lineage>
        <taxon>Bacteria</taxon>
        <taxon>Pseudomonadati</taxon>
        <taxon>Bacteroidota</taxon>
        <taxon>Bacteroidia</taxon>
        <taxon>Bacteroidales</taxon>
        <taxon>Rikenellaceae</taxon>
        <taxon>Alistipes</taxon>
    </lineage>
</organism>
<accession>A0A4Y1WSN5</accession>
<keyword evidence="2" id="KW-1185">Reference proteome</keyword>
<dbReference type="EMBL" id="AP019735">
    <property type="protein sequence ID" value="BBL03715.1"/>
    <property type="molecule type" value="Genomic_DNA"/>
</dbReference>
<reference evidence="2" key="1">
    <citation type="submission" date="2019-06" db="EMBL/GenBank/DDBJ databases">
        <title>Alistipes onderdonkii subsp. vulgaris subsp. nov., Alistipes dispar sp. nov. and Alistipes communis sp. nov., isolated from human faeces, and creation of Alistipes onderdonkii subsp. onderdonkii subsp. nov.</title>
        <authorList>
            <person name="Sakamoto M."/>
            <person name="Ikeyama N."/>
            <person name="Ogata Y."/>
            <person name="Suda W."/>
            <person name="Iino T."/>
            <person name="Hattori M."/>
            <person name="Ohkuma M."/>
        </authorList>
    </citation>
    <scope>NUCLEOTIDE SEQUENCE [LARGE SCALE GENOMIC DNA]</scope>
    <source>
        <strain evidence="2">5CBH24</strain>
    </source>
</reference>
<sequence>MKMAKVTCSLSKGFNRGDDDFAPERRLGRDDELYGRTDTSHPRIKAVEFDVSPRECVPYAEEYE</sequence>
<dbReference type="AlphaFoldDB" id="A0A4Y1WSN5"/>
<gene>
    <name evidence="1" type="ORF">A5CBH24_10280</name>
</gene>
<protein>
    <submittedName>
        <fullName evidence="1">Uncharacterized protein</fullName>
    </submittedName>
</protein>
<evidence type="ECO:0000313" key="2">
    <source>
        <dbReference type="Proteomes" id="UP000318946"/>
    </source>
</evidence>
<proteinExistence type="predicted"/>
<name>A0A4Y1WSN5_9BACT</name>
<dbReference type="KEGG" id="acou:A5CBH24_10280"/>
<dbReference type="Proteomes" id="UP000318946">
    <property type="component" value="Chromosome"/>
</dbReference>
<evidence type="ECO:0000313" key="1">
    <source>
        <dbReference type="EMBL" id="BBL03715.1"/>
    </source>
</evidence>